<protein>
    <submittedName>
        <fullName evidence="1">Uncharacterized protein</fullName>
    </submittedName>
</protein>
<proteinExistence type="predicted"/>
<name>W2JX88_PHYNI</name>
<gene>
    <name evidence="1" type="ORF">L917_21541</name>
</gene>
<organism evidence="1">
    <name type="scientific">Phytophthora nicotianae</name>
    <name type="common">Potato buckeye rot agent</name>
    <name type="synonym">Phytophthora parasitica</name>
    <dbReference type="NCBI Taxonomy" id="4792"/>
    <lineage>
        <taxon>Eukaryota</taxon>
        <taxon>Sar</taxon>
        <taxon>Stramenopiles</taxon>
        <taxon>Oomycota</taxon>
        <taxon>Peronosporomycetes</taxon>
        <taxon>Peronosporales</taxon>
        <taxon>Peronosporaceae</taxon>
        <taxon>Phytophthora</taxon>
    </lineage>
</organism>
<feature type="non-terminal residue" evidence="1">
    <location>
        <position position="1"/>
    </location>
</feature>
<dbReference type="Proteomes" id="UP000054423">
    <property type="component" value="Unassembled WGS sequence"/>
</dbReference>
<sequence>LQQPRDALELRRQLRSVAAARLQRGARPAAREGDGVLVRALVSHSKQARHGDSLRDPAFARPGVDRVRAALER</sequence>
<evidence type="ECO:0000313" key="1">
    <source>
        <dbReference type="EMBL" id="ETL77517.1"/>
    </source>
</evidence>
<accession>W2JX88</accession>
<dbReference type="OrthoDB" id="10460808at2759"/>
<reference evidence="1" key="1">
    <citation type="submission" date="2013-11" db="EMBL/GenBank/DDBJ databases">
        <title>The Genome Sequence of Phytophthora parasitica CHvinca01.</title>
        <authorList>
            <consortium name="The Broad Institute Genomics Platform"/>
            <person name="Russ C."/>
            <person name="Tyler B."/>
            <person name="Panabieres F."/>
            <person name="Shan W."/>
            <person name="Tripathy S."/>
            <person name="Grunwald N."/>
            <person name="Machado M."/>
            <person name="Johnson C.S."/>
            <person name="Arredondo F."/>
            <person name="Hong C."/>
            <person name="Coffey M."/>
            <person name="Young S.K."/>
            <person name="Zeng Q."/>
            <person name="Gargeya S."/>
            <person name="Fitzgerald M."/>
            <person name="Abouelleil A."/>
            <person name="Alvarado L."/>
            <person name="Chapman S.B."/>
            <person name="Gainer-Dewar J."/>
            <person name="Goldberg J."/>
            <person name="Griggs A."/>
            <person name="Gujja S."/>
            <person name="Hansen M."/>
            <person name="Howarth C."/>
            <person name="Imamovic A."/>
            <person name="Ireland A."/>
            <person name="Larimer J."/>
            <person name="McCowan C."/>
            <person name="Murphy C."/>
            <person name="Pearson M."/>
            <person name="Poon T.W."/>
            <person name="Priest M."/>
            <person name="Roberts A."/>
            <person name="Saif S."/>
            <person name="Shea T."/>
            <person name="Sykes S."/>
            <person name="Wortman J."/>
            <person name="Nusbaum C."/>
            <person name="Birren B."/>
        </authorList>
    </citation>
    <scope>NUCLEOTIDE SEQUENCE [LARGE SCALE GENOMIC DNA]</scope>
    <source>
        <strain evidence="1">CHvinca01</strain>
    </source>
</reference>
<dbReference type="AlphaFoldDB" id="W2JX88"/>
<dbReference type="EMBL" id="KI683598">
    <property type="protein sequence ID" value="ETL77517.1"/>
    <property type="molecule type" value="Genomic_DNA"/>
</dbReference>